<evidence type="ECO:0000256" key="3">
    <source>
        <dbReference type="ARBA" id="ARBA00022837"/>
    </source>
</evidence>
<dbReference type="Pfam" id="PF13499">
    <property type="entry name" value="EF-hand_7"/>
    <property type="match status" value="2"/>
</dbReference>
<dbReference type="GO" id="GO:0005509">
    <property type="term" value="F:calcium ion binding"/>
    <property type="evidence" value="ECO:0007669"/>
    <property type="project" value="InterPro"/>
</dbReference>
<keyword evidence="2" id="KW-0677">Repeat</keyword>
<keyword evidence="6" id="KW-1185">Reference proteome</keyword>
<protein>
    <submittedName>
        <fullName evidence="5">Parvalbumin</fullName>
    </submittedName>
</protein>
<dbReference type="PROSITE" id="PS00018">
    <property type="entry name" value="EF_HAND_1"/>
    <property type="match status" value="4"/>
</dbReference>
<feature type="domain" description="EF-hand" evidence="4">
    <location>
        <begin position="168"/>
        <end position="202"/>
    </location>
</feature>
<dbReference type="SMART" id="SM00054">
    <property type="entry name" value="EFh"/>
    <property type="match status" value="4"/>
</dbReference>
<dbReference type="FunFam" id="1.10.238.10:FF:000001">
    <property type="entry name" value="Calmodulin 1"/>
    <property type="match status" value="1"/>
</dbReference>
<proteinExistence type="predicted"/>
<dbReference type="OrthoDB" id="26525at2759"/>
<feature type="domain" description="EF-hand" evidence="4">
    <location>
        <begin position="51"/>
        <end position="86"/>
    </location>
</feature>
<dbReference type="CDD" id="cd00051">
    <property type="entry name" value="EFh"/>
    <property type="match status" value="2"/>
</dbReference>
<dbReference type="STRING" id="3476.A0A2P5BHS2"/>
<dbReference type="InterPro" id="IPR011992">
    <property type="entry name" value="EF-hand-dom_pair"/>
</dbReference>
<dbReference type="EMBL" id="JXTB01000278">
    <property type="protein sequence ID" value="PON48349.1"/>
    <property type="molecule type" value="Genomic_DNA"/>
</dbReference>
<dbReference type="PANTHER" id="PTHR10891">
    <property type="entry name" value="EF-HAND CALCIUM-BINDING DOMAIN CONTAINING PROTEIN"/>
    <property type="match status" value="1"/>
</dbReference>
<dbReference type="Gene3D" id="1.10.238.10">
    <property type="entry name" value="EF-hand"/>
    <property type="match status" value="2"/>
</dbReference>
<feature type="domain" description="EF-hand" evidence="4">
    <location>
        <begin position="131"/>
        <end position="166"/>
    </location>
</feature>
<organism evidence="5 6">
    <name type="scientific">Parasponia andersonii</name>
    <name type="common">Sponia andersonii</name>
    <dbReference type="NCBI Taxonomy" id="3476"/>
    <lineage>
        <taxon>Eukaryota</taxon>
        <taxon>Viridiplantae</taxon>
        <taxon>Streptophyta</taxon>
        <taxon>Embryophyta</taxon>
        <taxon>Tracheophyta</taxon>
        <taxon>Spermatophyta</taxon>
        <taxon>Magnoliopsida</taxon>
        <taxon>eudicotyledons</taxon>
        <taxon>Gunneridae</taxon>
        <taxon>Pentapetalae</taxon>
        <taxon>rosids</taxon>
        <taxon>fabids</taxon>
        <taxon>Rosales</taxon>
        <taxon>Cannabaceae</taxon>
        <taxon>Parasponia</taxon>
    </lineage>
</organism>
<dbReference type="InterPro" id="IPR039647">
    <property type="entry name" value="EF_hand_pair_protein_CML-like"/>
</dbReference>
<dbReference type="SUPFAM" id="SSF47473">
    <property type="entry name" value="EF-hand"/>
    <property type="match status" value="1"/>
</dbReference>
<evidence type="ECO:0000313" key="5">
    <source>
        <dbReference type="EMBL" id="PON48349.1"/>
    </source>
</evidence>
<evidence type="ECO:0000313" key="6">
    <source>
        <dbReference type="Proteomes" id="UP000237105"/>
    </source>
</evidence>
<sequence>MLSCFVALQRRARTLFQQLRAVLVHGRKKTKQTRKLWSSLNVSTTAFAAMEVSSQFKQVFEVIDENGDGKISPSELSEVLLCLGYNKSIATREAEGMVREMDCDGDGFVDLDEFLDVVINTTGNSAGKEDHAHDHLMDAFLVFDTDKNGKISAKELRRVLLKLGCDKCSLGECRRMIKGVDKDGDGFVDFEEFRLMMTRASS</sequence>
<evidence type="ECO:0000256" key="1">
    <source>
        <dbReference type="ARBA" id="ARBA00022723"/>
    </source>
</evidence>
<reference evidence="6" key="1">
    <citation type="submission" date="2016-06" db="EMBL/GenBank/DDBJ databases">
        <title>Parallel loss of symbiosis genes in relatives of nitrogen-fixing non-legume Parasponia.</title>
        <authorList>
            <person name="Van Velzen R."/>
            <person name="Holmer R."/>
            <person name="Bu F."/>
            <person name="Rutten L."/>
            <person name="Van Zeijl A."/>
            <person name="Liu W."/>
            <person name="Santuari L."/>
            <person name="Cao Q."/>
            <person name="Sharma T."/>
            <person name="Shen D."/>
            <person name="Roswanjaya Y."/>
            <person name="Wardhani T."/>
            <person name="Kalhor M.S."/>
            <person name="Jansen J."/>
            <person name="Van den Hoogen J."/>
            <person name="Gungor B."/>
            <person name="Hartog M."/>
            <person name="Hontelez J."/>
            <person name="Verver J."/>
            <person name="Yang W.-C."/>
            <person name="Schijlen E."/>
            <person name="Repin R."/>
            <person name="Schilthuizen M."/>
            <person name="Schranz E."/>
            <person name="Heidstra R."/>
            <person name="Miyata K."/>
            <person name="Fedorova E."/>
            <person name="Kohlen W."/>
            <person name="Bisseling T."/>
            <person name="Smit S."/>
            <person name="Geurts R."/>
        </authorList>
    </citation>
    <scope>NUCLEOTIDE SEQUENCE [LARGE SCALE GENOMIC DNA]</scope>
    <source>
        <strain evidence="6">cv. WU1-14</strain>
    </source>
</reference>
<gene>
    <name evidence="5" type="ORF">PanWU01x14_237440</name>
</gene>
<keyword evidence="1" id="KW-0479">Metal-binding</keyword>
<name>A0A2P5BHS2_PARAD</name>
<dbReference type="Proteomes" id="UP000237105">
    <property type="component" value="Unassembled WGS sequence"/>
</dbReference>
<evidence type="ECO:0000259" key="4">
    <source>
        <dbReference type="PROSITE" id="PS50222"/>
    </source>
</evidence>
<feature type="domain" description="EF-hand" evidence="4">
    <location>
        <begin position="89"/>
        <end position="124"/>
    </location>
</feature>
<dbReference type="InterPro" id="IPR018247">
    <property type="entry name" value="EF_Hand_1_Ca_BS"/>
</dbReference>
<dbReference type="InterPro" id="IPR002048">
    <property type="entry name" value="EF_hand_dom"/>
</dbReference>
<keyword evidence="3" id="KW-0106">Calcium</keyword>
<dbReference type="PROSITE" id="PS50222">
    <property type="entry name" value="EF_HAND_2"/>
    <property type="match status" value="4"/>
</dbReference>
<comment type="caution">
    <text evidence="5">The sequence shown here is derived from an EMBL/GenBank/DDBJ whole genome shotgun (WGS) entry which is preliminary data.</text>
</comment>
<accession>A0A2P5BHS2</accession>
<evidence type="ECO:0000256" key="2">
    <source>
        <dbReference type="ARBA" id="ARBA00022737"/>
    </source>
</evidence>
<dbReference type="AlphaFoldDB" id="A0A2P5BHS2"/>